<gene>
    <name evidence="5" type="ORF">L0P57_10040</name>
</gene>
<keyword evidence="3" id="KW-0378">Hydrolase</keyword>
<dbReference type="RefSeq" id="WP_191448769.1">
    <property type="nucleotide sequence ID" value="NZ_JAKNHQ010000013.1"/>
</dbReference>
<name>A0ABS9MKE0_9FIRM</name>
<reference evidence="5 6" key="1">
    <citation type="submission" date="2022-01" db="EMBL/GenBank/DDBJ databases">
        <title>Collection of gut derived symbiotic bacterial strains cultured from healthy donors.</title>
        <authorList>
            <person name="Lin H."/>
            <person name="Kohout C."/>
            <person name="Waligurski E."/>
            <person name="Pamer E.G."/>
        </authorList>
    </citation>
    <scope>NUCLEOTIDE SEQUENCE [LARGE SCALE GENOMIC DNA]</scope>
    <source>
        <strain evidence="5 6">DFI.7.58</strain>
    </source>
</reference>
<dbReference type="InterPro" id="IPR005320">
    <property type="entry name" value="Peptidase_S51"/>
</dbReference>
<sequence>MKRLLLVSMFQNVSHLLQRVMPDYKGKSVAYIPTASLAEEPGGWAALEKQNLEQMGLVVDEVEVSTAPYAAIQRALQKNDLIYIAGGNTFFLLQALKQSGADRLIREEVHKGKPYIGESAGAIAAAPDIAYSSAMDDPGKAPGLQDYTGLHLTEWYPVPHRGNPEYGAAVEQIVAAYASTLDLKVIDDHQALFVEDGQVEVLK</sequence>
<dbReference type="Pfam" id="PF03575">
    <property type="entry name" value="Peptidase_S51"/>
    <property type="match status" value="1"/>
</dbReference>
<proteinExistence type="inferred from homology"/>
<dbReference type="PANTHER" id="PTHR20842">
    <property type="entry name" value="PROTEASE S51 ALPHA-ASPARTYL DIPEPTIDASE"/>
    <property type="match status" value="1"/>
</dbReference>
<evidence type="ECO:0000256" key="1">
    <source>
        <dbReference type="ARBA" id="ARBA00006534"/>
    </source>
</evidence>
<protein>
    <submittedName>
        <fullName evidence="5">Type 1 glutamine amidotransferase-like domain-containing protein</fullName>
    </submittedName>
</protein>
<comment type="caution">
    <text evidence="5">The sequence shown here is derived from an EMBL/GenBank/DDBJ whole genome shotgun (WGS) entry which is preliminary data.</text>
</comment>
<keyword evidence="4" id="KW-0720">Serine protease</keyword>
<keyword evidence="6" id="KW-1185">Reference proteome</keyword>
<comment type="similarity">
    <text evidence="1">Belongs to the peptidase S51 family.</text>
</comment>
<dbReference type="SUPFAM" id="SSF52317">
    <property type="entry name" value="Class I glutamine amidotransferase-like"/>
    <property type="match status" value="1"/>
</dbReference>
<dbReference type="Proteomes" id="UP001298681">
    <property type="component" value="Unassembled WGS sequence"/>
</dbReference>
<dbReference type="EMBL" id="JAKNHQ010000013">
    <property type="protein sequence ID" value="MCG4611267.1"/>
    <property type="molecule type" value="Genomic_DNA"/>
</dbReference>
<evidence type="ECO:0000313" key="5">
    <source>
        <dbReference type="EMBL" id="MCG4611267.1"/>
    </source>
</evidence>
<evidence type="ECO:0000256" key="3">
    <source>
        <dbReference type="ARBA" id="ARBA00022801"/>
    </source>
</evidence>
<dbReference type="InterPro" id="IPR029062">
    <property type="entry name" value="Class_I_gatase-like"/>
</dbReference>
<keyword evidence="2" id="KW-0645">Protease</keyword>
<evidence type="ECO:0000313" key="6">
    <source>
        <dbReference type="Proteomes" id="UP001298681"/>
    </source>
</evidence>
<accession>A0ABS9MKE0</accession>
<dbReference type="Gene3D" id="3.40.50.880">
    <property type="match status" value="1"/>
</dbReference>
<evidence type="ECO:0000256" key="4">
    <source>
        <dbReference type="ARBA" id="ARBA00022825"/>
    </source>
</evidence>
<dbReference type="PANTHER" id="PTHR20842:SF0">
    <property type="entry name" value="ALPHA-ASPARTYL DIPEPTIDASE"/>
    <property type="match status" value="1"/>
</dbReference>
<organism evidence="5 6">
    <name type="scientific">Anaeromassilibacillus senegalensis</name>
    <dbReference type="NCBI Taxonomy" id="1673717"/>
    <lineage>
        <taxon>Bacteria</taxon>
        <taxon>Bacillati</taxon>
        <taxon>Bacillota</taxon>
        <taxon>Clostridia</taxon>
        <taxon>Eubacteriales</taxon>
        <taxon>Acutalibacteraceae</taxon>
        <taxon>Anaeromassilibacillus</taxon>
    </lineage>
</organism>
<evidence type="ECO:0000256" key="2">
    <source>
        <dbReference type="ARBA" id="ARBA00022670"/>
    </source>
</evidence>